<keyword evidence="2 8" id="KW-0028">Amino-acid biosynthesis</keyword>
<protein>
    <recommendedName>
        <fullName evidence="8">Shikimate kinase</fullName>
        <shortName evidence="8">SK</shortName>
        <ecNumber evidence="8">2.7.1.71</ecNumber>
    </recommendedName>
</protein>
<comment type="caution">
    <text evidence="9">The sequence shown here is derived from an EMBL/GenBank/DDBJ whole genome shotgun (WGS) entry which is preliminary data.</text>
</comment>
<evidence type="ECO:0000256" key="2">
    <source>
        <dbReference type="ARBA" id="ARBA00022605"/>
    </source>
</evidence>
<gene>
    <name evidence="9" type="primary">aroL</name>
    <name evidence="8" type="synonym">aroK</name>
    <name evidence="9" type="ORF">PAESOLCIP111_00705</name>
</gene>
<dbReference type="EC" id="2.7.1.71" evidence="8"/>
<comment type="catalytic activity">
    <reaction evidence="8">
        <text>shikimate + ATP = 3-phosphoshikimate + ADP + H(+)</text>
        <dbReference type="Rhea" id="RHEA:13121"/>
        <dbReference type="ChEBI" id="CHEBI:15378"/>
        <dbReference type="ChEBI" id="CHEBI:30616"/>
        <dbReference type="ChEBI" id="CHEBI:36208"/>
        <dbReference type="ChEBI" id="CHEBI:145989"/>
        <dbReference type="ChEBI" id="CHEBI:456216"/>
        <dbReference type="EC" id="2.7.1.71"/>
    </reaction>
</comment>
<evidence type="ECO:0000256" key="3">
    <source>
        <dbReference type="ARBA" id="ARBA00022679"/>
    </source>
</evidence>
<feature type="binding site" evidence="8">
    <location>
        <position position="119"/>
    </location>
    <ligand>
        <name>ATP</name>
        <dbReference type="ChEBI" id="CHEBI:30616"/>
    </ligand>
</feature>
<dbReference type="Pfam" id="PF01202">
    <property type="entry name" value="SKI"/>
    <property type="match status" value="1"/>
</dbReference>
<keyword evidence="8" id="KW-0963">Cytoplasm</keyword>
<evidence type="ECO:0000256" key="7">
    <source>
        <dbReference type="ARBA" id="ARBA00023141"/>
    </source>
</evidence>
<dbReference type="InterPro" id="IPR031322">
    <property type="entry name" value="Shikimate/glucono_kinase"/>
</dbReference>
<dbReference type="AlphaFoldDB" id="A0A916JUU9"/>
<keyword evidence="3 8" id="KW-0808">Transferase</keyword>
<comment type="function">
    <text evidence="8">Catalyzes the specific phosphorylation of the 3-hydroxyl group of shikimic acid using ATP as a cosubstrate.</text>
</comment>
<dbReference type="InterPro" id="IPR000623">
    <property type="entry name" value="Shikimate_kinase/TSH1"/>
</dbReference>
<keyword evidence="8" id="KW-0460">Magnesium</keyword>
<dbReference type="InterPro" id="IPR023000">
    <property type="entry name" value="Shikimate_kinase_CS"/>
</dbReference>
<keyword evidence="10" id="KW-1185">Reference proteome</keyword>
<evidence type="ECO:0000256" key="1">
    <source>
        <dbReference type="ARBA" id="ARBA00006997"/>
    </source>
</evidence>
<dbReference type="GO" id="GO:0005524">
    <property type="term" value="F:ATP binding"/>
    <property type="evidence" value="ECO:0007669"/>
    <property type="project" value="UniProtKB-UniRule"/>
</dbReference>
<keyword evidence="4 8" id="KW-0547">Nucleotide-binding</keyword>
<keyword evidence="6 8" id="KW-0067">ATP-binding</keyword>
<reference evidence="9" key="1">
    <citation type="submission" date="2021-06" db="EMBL/GenBank/DDBJ databases">
        <authorList>
            <person name="Criscuolo A."/>
        </authorList>
    </citation>
    <scope>NUCLEOTIDE SEQUENCE</scope>
    <source>
        <strain evidence="9">CIP111600</strain>
    </source>
</reference>
<feature type="binding site" evidence="8">
    <location>
        <position position="81"/>
    </location>
    <ligand>
        <name>substrate</name>
    </ligand>
</feature>
<evidence type="ECO:0000313" key="10">
    <source>
        <dbReference type="Proteomes" id="UP000693672"/>
    </source>
</evidence>
<comment type="subunit">
    <text evidence="8">Monomer.</text>
</comment>
<dbReference type="GO" id="GO:0000287">
    <property type="term" value="F:magnesium ion binding"/>
    <property type="evidence" value="ECO:0007669"/>
    <property type="project" value="UniProtKB-UniRule"/>
</dbReference>
<feature type="binding site" evidence="8">
    <location>
        <position position="17"/>
    </location>
    <ligand>
        <name>Mg(2+)</name>
        <dbReference type="ChEBI" id="CHEBI:18420"/>
    </ligand>
</feature>
<feature type="binding site" evidence="8">
    <location>
        <position position="59"/>
    </location>
    <ligand>
        <name>substrate</name>
    </ligand>
</feature>
<evidence type="ECO:0000313" key="9">
    <source>
        <dbReference type="EMBL" id="CAG7604493.1"/>
    </source>
</evidence>
<comment type="caution">
    <text evidence="8">Lacks conserved residue(s) required for the propagation of feature annotation.</text>
</comment>
<dbReference type="GO" id="GO:0005829">
    <property type="term" value="C:cytosol"/>
    <property type="evidence" value="ECO:0007669"/>
    <property type="project" value="TreeGrafter"/>
</dbReference>
<feature type="binding site" evidence="8">
    <location>
        <position position="137"/>
    </location>
    <ligand>
        <name>substrate</name>
    </ligand>
</feature>
<comment type="cofactor">
    <cofactor evidence="8">
        <name>Mg(2+)</name>
        <dbReference type="ChEBI" id="CHEBI:18420"/>
    </cofactor>
    <text evidence="8">Binds 1 Mg(2+) ion per subunit.</text>
</comment>
<dbReference type="GO" id="GO:0008652">
    <property type="term" value="P:amino acid biosynthetic process"/>
    <property type="evidence" value="ECO:0007669"/>
    <property type="project" value="UniProtKB-KW"/>
</dbReference>
<dbReference type="Proteomes" id="UP000693672">
    <property type="component" value="Unassembled WGS sequence"/>
</dbReference>
<dbReference type="HAMAP" id="MF_00109">
    <property type="entry name" value="Shikimate_kinase"/>
    <property type="match status" value="1"/>
</dbReference>
<dbReference type="PANTHER" id="PTHR21087:SF16">
    <property type="entry name" value="SHIKIMATE KINASE 1, CHLOROPLASTIC"/>
    <property type="match status" value="1"/>
</dbReference>
<dbReference type="PANTHER" id="PTHR21087">
    <property type="entry name" value="SHIKIMATE KINASE"/>
    <property type="match status" value="1"/>
</dbReference>
<keyword evidence="8" id="KW-0479">Metal-binding</keyword>
<keyword evidence="5 8" id="KW-0418">Kinase</keyword>
<proteinExistence type="inferred from homology"/>
<accession>A0A916JUU9</accession>
<keyword evidence="7 8" id="KW-0057">Aromatic amino acid biosynthesis</keyword>
<dbReference type="GO" id="GO:0009073">
    <property type="term" value="P:aromatic amino acid family biosynthetic process"/>
    <property type="evidence" value="ECO:0007669"/>
    <property type="project" value="UniProtKB-KW"/>
</dbReference>
<dbReference type="GO" id="GO:0009423">
    <property type="term" value="P:chorismate biosynthetic process"/>
    <property type="evidence" value="ECO:0007669"/>
    <property type="project" value="UniProtKB-UniRule"/>
</dbReference>
<feature type="binding site" evidence="8">
    <location>
        <begin position="13"/>
        <end position="18"/>
    </location>
    <ligand>
        <name>ATP</name>
        <dbReference type="ChEBI" id="CHEBI:30616"/>
    </ligand>
</feature>
<dbReference type="GO" id="GO:0004765">
    <property type="term" value="F:shikimate kinase activity"/>
    <property type="evidence" value="ECO:0007669"/>
    <property type="project" value="UniProtKB-UniRule"/>
</dbReference>
<organism evidence="9 10">
    <name type="scientific">Paenibacillus solanacearum</name>
    <dbReference type="NCBI Taxonomy" id="2048548"/>
    <lineage>
        <taxon>Bacteria</taxon>
        <taxon>Bacillati</taxon>
        <taxon>Bacillota</taxon>
        <taxon>Bacilli</taxon>
        <taxon>Bacillales</taxon>
        <taxon>Paenibacillaceae</taxon>
        <taxon>Paenibacillus</taxon>
    </lineage>
</organism>
<evidence type="ECO:0000256" key="5">
    <source>
        <dbReference type="ARBA" id="ARBA00022777"/>
    </source>
</evidence>
<evidence type="ECO:0000256" key="4">
    <source>
        <dbReference type="ARBA" id="ARBA00022741"/>
    </source>
</evidence>
<sequence length="171" mass="18334">MKGRNVVLIGPMGTGKSTVGKALAEKLGWTFIDTDAVIEKKAGATIPAIFAQQGEPAFRSLESETIVEALQGEQRIVSTGGGAVLAEQNRDAMKAGGFVVALRATEETIISRVGNDDNRPLLQGNAAERVRRLLEERKHAYDFADAMVDTTDKPVEDIVEWIASRLPGGEA</sequence>
<dbReference type="RefSeq" id="WP_218090531.1">
    <property type="nucleotide sequence ID" value="NZ_CAJVAS010000002.1"/>
</dbReference>
<evidence type="ECO:0000256" key="6">
    <source>
        <dbReference type="ARBA" id="ARBA00022840"/>
    </source>
</evidence>
<dbReference type="PROSITE" id="PS01128">
    <property type="entry name" value="SHIKIMATE_KINASE"/>
    <property type="match status" value="1"/>
</dbReference>
<comment type="similarity">
    <text evidence="1 8">Belongs to the shikimate kinase family.</text>
</comment>
<name>A0A916JUU9_9BACL</name>
<comment type="subcellular location">
    <subcellularLocation>
        <location evidence="8">Cytoplasm</location>
    </subcellularLocation>
</comment>
<dbReference type="EMBL" id="CAJVAS010000002">
    <property type="protein sequence ID" value="CAG7604493.1"/>
    <property type="molecule type" value="Genomic_DNA"/>
</dbReference>
<evidence type="ECO:0000256" key="8">
    <source>
        <dbReference type="HAMAP-Rule" id="MF_00109"/>
    </source>
</evidence>
<dbReference type="CDD" id="cd00464">
    <property type="entry name" value="SK"/>
    <property type="match status" value="1"/>
</dbReference>
<comment type="pathway">
    <text evidence="8">Metabolic intermediate biosynthesis; chorismate biosynthesis; chorismate from D-erythrose 4-phosphate and phosphoenolpyruvate: step 5/7.</text>
</comment>
<feature type="binding site" evidence="8">
    <location>
        <position position="35"/>
    </location>
    <ligand>
        <name>substrate</name>
    </ligand>
</feature>